<dbReference type="AlphaFoldDB" id="F5T2A9"/>
<evidence type="ECO:0000313" key="2">
    <source>
        <dbReference type="Proteomes" id="UP000003544"/>
    </source>
</evidence>
<organism evidence="1 2">
    <name type="scientific">Methylophaga aminisulfidivorans MP</name>
    <dbReference type="NCBI Taxonomy" id="1026882"/>
    <lineage>
        <taxon>Bacteria</taxon>
        <taxon>Pseudomonadati</taxon>
        <taxon>Pseudomonadota</taxon>
        <taxon>Gammaproteobacteria</taxon>
        <taxon>Thiotrichales</taxon>
        <taxon>Piscirickettsiaceae</taxon>
        <taxon>Methylophaga</taxon>
    </lineage>
</organism>
<keyword evidence="2" id="KW-1185">Reference proteome</keyword>
<sequence length="51" mass="5345">MRPGVLLVLASALMPVMQLIALDFPAFDLPANATSYPLSSGSWDSSVALPL</sequence>
<dbReference type="Proteomes" id="UP000003544">
    <property type="component" value="Unassembled WGS sequence"/>
</dbReference>
<name>F5T2A9_9GAMM</name>
<dbReference type="EMBL" id="AFIG01000003">
    <property type="protein sequence ID" value="EGL53704.1"/>
    <property type="molecule type" value="Genomic_DNA"/>
</dbReference>
<evidence type="ECO:0000313" key="1">
    <source>
        <dbReference type="EMBL" id="EGL53704.1"/>
    </source>
</evidence>
<comment type="caution">
    <text evidence="1">The sequence shown here is derived from an EMBL/GenBank/DDBJ whole genome shotgun (WGS) entry which is preliminary data.</text>
</comment>
<protein>
    <submittedName>
        <fullName evidence="1">Uncharacterized protein</fullName>
    </submittedName>
</protein>
<dbReference type="STRING" id="1026882.MAMP_01573"/>
<accession>F5T2A9</accession>
<reference evidence="1 2" key="1">
    <citation type="journal article" date="2011" name="J. Bacteriol.">
        <title>Draft genome sequence of Methylophaga aminisulfidivorans MP T.</title>
        <authorList>
            <person name="Han G.H."/>
            <person name="Kim W."/>
            <person name="Chun J."/>
            <person name="Kim S.W."/>
        </authorList>
    </citation>
    <scope>NUCLEOTIDE SEQUENCE [LARGE SCALE GENOMIC DNA]</scope>
    <source>
        <strain evidence="2">MP(T)</strain>
    </source>
</reference>
<gene>
    <name evidence="1" type="ORF">MAMP_01573</name>
</gene>
<proteinExistence type="predicted"/>